<feature type="transmembrane region" description="Helical" evidence="1">
    <location>
        <begin position="75"/>
        <end position="98"/>
    </location>
</feature>
<dbReference type="EMBL" id="CP012622">
    <property type="protein sequence ID" value="ALD66623.1"/>
    <property type="molecule type" value="Genomic_DNA"/>
</dbReference>
<proteinExistence type="predicted"/>
<organism evidence="2 3">
    <name type="scientific">Spiroplasma cantharicola</name>
    <dbReference type="NCBI Taxonomy" id="362837"/>
    <lineage>
        <taxon>Bacteria</taxon>
        <taxon>Bacillati</taxon>
        <taxon>Mycoplasmatota</taxon>
        <taxon>Mollicutes</taxon>
        <taxon>Entomoplasmatales</taxon>
        <taxon>Spiroplasmataceae</taxon>
        <taxon>Spiroplasma</taxon>
    </lineage>
</organism>
<feature type="transmembrane region" description="Helical" evidence="1">
    <location>
        <begin position="21"/>
        <end position="44"/>
    </location>
</feature>
<name>A0A0M4JK05_9MOLU</name>
<keyword evidence="1" id="KW-0812">Transmembrane</keyword>
<feature type="transmembrane region" description="Helical" evidence="1">
    <location>
        <begin position="119"/>
        <end position="142"/>
    </location>
</feature>
<evidence type="ECO:0000313" key="2">
    <source>
        <dbReference type="EMBL" id="ALD66623.1"/>
    </source>
</evidence>
<reference evidence="2 3" key="1">
    <citation type="journal article" date="2015" name="Genome Announc.">
        <title>Complete Genome Sequence of Spiroplasma cantharicola CC-1T (DSM 21588), a Bacterium Isolated from Soldier Beetle (Cantharis carolinus).</title>
        <authorList>
            <person name="Lo W.S."/>
            <person name="Liu P.Y."/>
            <person name="Kuo C.H."/>
        </authorList>
    </citation>
    <scope>NUCLEOTIDE SEQUENCE [LARGE SCALE GENOMIC DNA]</scope>
    <source>
        <strain evidence="2 3">CC-1</strain>
    </source>
</reference>
<keyword evidence="1" id="KW-1133">Transmembrane helix</keyword>
<sequence>MKKISQFLIRLRPYKRLYKMFWMISTIIGLLIFQIFMLSLSYAVPHANGGFHYWFKGLYSLLGESRHEPKSSQGFIFAASIIGYIPIIPIIPFLYFTFTNWLIQEKLSDKFIDVPKKKYLYWSTFIHFLAIATVFIIIPGLLTYLGGGGILPHQAYRAVSNGFSDNIGERIAGVCGILYYSIGCLFASIIIFWVIWMVLSWVGKQFQRLIDMFNNWRYKRKEIKRELKLQKLEIKANKKKKQE</sequence>
<dbReference type="STRING" id="362837.SCANT_v1c07170"/>
<dbReference type="Proteomes" id="UP000063919">
    <property type="component" value="Chromosome"/>
</dbReference>
<dbReference type="OrthoDB" id="389038at2"/>
<feature type="transmembrane region" description="Helical" evidence="1">
    <location>
        <begin position="177"/>
        <end position="202"/>
    </location>
</feature>
<protein>
    <recommendedName>
        <fullName evidence="4">Transmembrane protein</fullName>
    </recommendedName>
</protein>
<gene>
    <name evidence="2" type="ORF">SCANT_v1c07170</name>
</gene>
<dbReference type="KEGG" id="scj:SCANT_v1c07170"/>
<keyword evidence="3" id="KW-1185">Reference proteome</keyword>
<dbReference type="AlphaFoldDB" id="A0A0M4JK05"/>
<dbReference type="PATRIC" id="fig|362837.3.peg.733"/>
<evidence type="ECO:0008006" key="4">
    <source>
        <dbReference type="Google" id="ProtNLM"/>
    </source>
</evidence>
<keyword evidence="1" id="KW-0472">Membrane</keyword>
<evidence type="ECO:0000313" key="3">
    <source>
        <dbReference type="Proteomes" id="UP000063919"/>
    </source>
</evidence>
<evidence type="ECO:0000256" key="1">
    <source>
        <dbReference type="SAM" id="Phobius"/>
    </source>
</evidence>
<accession>A0A0M4JK05</accession>